<dbReference type="AlphaFoldDB" id="A0A418WTH8"/>
<evidence type="ECO:0000256" key="4">
    <source>
        <dbReference type="ARBA" id="ARBA00022803"/>
    </source>
</evidence>
<evidence type="ECO:0000313" key="8">
    <source>
        <dbReference type="EMBL" id="RJF94476.1"/>
    </source>
</evidence>
<dbReference type="RefSeq" id="WP_119775570.1">
    <property type="nucleotide sequence ID" value="NZ_QYUK01000008.1"/>
</dbReference>
<protein>
    <submittedName>
        <fullName evidence="8">C-type cytochrome biogenesis protein CcmI</fullName>
    </submittedName>
</protein>
<keyword evidence="3" id="KW-0201">Cytochrome c-type biogenesis</keyword>
<name>A0A418WTH8_9PROT</name>
<feature type="domain" description="Cytochrome c-type biogenesis protein H TPR" evidence="7">
    <location>
        <begin position="125"/>
        <end position="255"/>
    </location>
</feature>
<dbReference type="InterPro" id="IPR051263">
    <property type="entry name" value="C-type_cytochrome_biogenesis"/>
</dbReference>
<evidence type="ECO:0000256" key="3">
    <source>
        <dbReference type="ARBA" id="ARBA00022748"/>
    </source>
</evidence>
<dbReference type="Pfam" id="PF07719">
    <property type="entry name" value="TPR_2"/>
    <property type="match status" value="1"/>
</dbReference>
<keyword evidence="6" id="KW-0472">Membrane</keyword>
<feature type="repeat" description="TPR" evidence="5">
    <location>
        <begin position="316"/>
        <end position="349"/>
    </location>
</feature>
<evidence type="ECO:0000256" key="6">
    <source>
        <dbReference type="SAM" id="Phobius"/>
    </source>
</evidence>
<evidence type="ECO:0000259" key="7">
    <source>
        <dbReference type="Pfam" id="PF23914"/>
    </source>
</evidence>
<evidence type="ECO:0000256" key="5">
    <source>
        <dbReference type="PROSITE-ProRule" id="PRU00339"/>
    </source>
</evidence>
<keyword evidence="2" id="KW-0677">Repeat</keyword>
<dbReference type="GO" id="GO:0030313">
    <property type="term" value="C:cell envelope"/>
    <property type="evidence" value="ECO:0007669"/>
    <property type="project" value="UniProtKB-SubCell"/>
</dbReference>
<keyword evidence="9" id="KW-1185">Reference proteome</keyword>
<evidence type="ECO:0000313" key="9">
    <source>
        <dbReference type="Proteomes" id="UP000284605"/>
    </source>
</evidence>
<dbReference type="InterPro" id="IPR019734">
    <property type="entry name" value="TPR_rpt"/>
</dbReference>
<keyword evidence="4 5" id="KW-0802">TPR repeat</keyword>
<dbReference type="EMBL" id="QYUK01000008">
    <property type="protein sequence ID" value="RJF94476.1"/>
    <property type="molecule type" value="Genomic_DNA"/>
</dbReference>
<dbReference type="GO" id="GO:0017004">
    <property type="term" value="P:cytochrome complex assembly"/>
    <property type="evidence" value="ECO:0007669"/>
    <property type="project" value="UniProtKB-KW"/>
</dbReference>
<dbReference type="SMART" id="SM00028">
    <property type="entry name" value="TPR"/>
    <property type="match status" value="2"/>
</dbReference>
<dbReference type="Proteomes" id="UP000284605">
    <property type="component" value="Unassembled WGS sequence"/>
</dbReference>
<keyword evidence="6" id="KW-0812">Transmembrane</keyword>
<dbReference type="Gene3D" id="1.25.40.10">
    <property type="entry name" value="Tetratricopeptide repeat domain"/>
    <property type="match status" value="2"/>
</dbReference>
<dbReference type="PROSITE" id="PS50005">
    <property type="entry name" value="TPR"/>
    <property type="match status" value="1"/>
</dbReference>
<gene>
    <name evidence="8" type="primary">ccmI</name>
    <name evidence="8" type="ORF">D3874_01155</name>
</gene>
<comment type="subcellular location">
    <subcellularLocation>
        <location evidence="1">Cell envelope</location>
    </subcellularLocation>
</comment>
<reference evidence="8 9" key="1">
    <citation type="submission" date="2018-09" db="EMBL/GenBank/DDBJ databases">
        <authorList>
            <person name="Zhu H."/>
        </authorList>
    </citation>
    <scope>NUCLEOTIDE SEQUENCE [LARGE SCALE GENOMIC DNA]</scope>
    <source>
        <strain evidence="8 9">K1W22B-8</strain>
    </source>
</reference>
<proteinExistence type="predicted"/>
<comment type="caution">
    <text evidence="8">The sequence shown here is derived from an EMBL/GenBank/DDBJ whole genome shotgun (WGS) entry which is preliminary data.</text>
</comment>
<dbReference type="Pfam" id="PF23914">
    <property type="entry name" value="TPR_CcmH_CycH"/>
    <property type="match status" value="1"/>
</dbReference>
<feature type="transmembrane region" description="Helical" evidence="6">
    <location>
        <begin position="87"/>
        <end position="108"/>
    </location>
</feature>
<dbReference type="PANTHER" id="PTHR47870">
    <property type="entry name" value="CYTOCHROME C-TYPE BIOGENESIS PROTEIN CCMH"/>
    <property type="match status" value="1"/>
</dbReference>
<dbReference type="NCBIfam" id="TIGR03142">
    <property type="entry name" value="cytochro_ccmI"/>
    <property type="match status" value="1"/>
</dbReference>
<sequence>MMVVAFALVAAAVAILLLRPLLRPGAGQQVLDAERAVYRAQLDELEAERAAGMINDAEAAGARLEIERRLLKTARGQEPSRRLKPSLALALVVALGVPGGAALLYEWLGAAGMPDRPLAERLTTQGQDAEIARLIAELEARMAANPGDPQGWMLLARARAAQGKLIPAAEAYEKIAGLVPDSVQARLAAAELRIAAADGQITPQAKALIDQALALAPQDPSARHFAAYAKFAGGDLAGAVADWQALLPTLAADDPLRNAVIAGLAAAGQPVAPTAPAPTADDMAAAQDMSPAERQAMIEGMVGRLADRLKDNPQDLEGWTRLARAYDVLGRKADAVAAWEKAVALAPGNAELEAGLDAARSRLP</sequence>
<keyword evidence="6" id="KW-1133">Transmembrane helix</keyword>
<dbReference type="PANTHER" id="PTHR47870:SF1">
    <property type="entry name" value="CYTOCHROME C-TYPE BIOGENESIS PROTEIN CCMH"/>
    <property type="match status" value="1"/>
</dbReference>
<dbReference type="InterPro" id="IPR017560">
    <property type="entry name" value="Cyt_c_biogenesis_CcmI"/>
</dbReference>
<dbReference type="InterPro" id="IPR056413">
    <property type="entry name" value="TPR_CcmH_CycH"/>
</dbReference>
<dbReference type="SUPFAM" id="SSF48452">
    <property type="entry name" value="TPR-like"/>
    <property type="match status" value="1"/>
</dbReference>
<accession>A0A418WTH8</accession>
<evidence type="ECO:0000256" key="2">
    <source>
        <dbReference type="ARBA" id="ARBA00022737"/>
    </source>
</evidence>
<dbReference type="OrthoDB" id="9815847at2"/>
<evidence type="ECO:0000256" key="1">
    <source>
        <dbReference type="ARBA" id="ARBA00004196"/>
    </source>
</evidence>
<organism evidence="8 9">
    <name type="scientific">Oleomonas cavernae</name>
    <dbReference type="NCBI Taxonomy" id="2320859"/>
    <lineage>
        <taxon>Bacteria</taxon>
        <taxon>Pseudomonadati</taxon>
        <taxon>Pseudomonadota</taxon>
        <taxon>Alphaproteobacteria</taxon>
        <taxon>Acetobacterales</taxon>
        <taxon>Acetobacteraceae</taxon>
        <taxon>Oleomonas</taxon>
    </lineage>
</organism>
<dbReference type="InterPro" id="IPR011990">
    <property type="entry name" value="TPR-like_helical_dom_sf"/>
</dbReference>
<dbReference type="InterPro" id="IPR013105">
    <property type="entry name" value="TPR_2"/>
</dbReference>